<comment type="caution">
    <text evidence="2">The sequence shown here is derived from an EMBL/GenBank/DDBJ whole genome shotgun (WGS) entry which is preliminary data.</text>
</comment>
<proteinExistence type="predicted"/>
<name>A0AAV3PNA1_LITER</name>
<organism evidence="2 3">
    <name type="scientific">Lithospermum erythrorhizon</name>
    <name type="common">Purple gromwell</name>
    <name type="synonym">Lithospermum officinale var. erythrorhizon</name>
    <dbReference type="NCBI Taxonomy" id="34254"/>
    <lineage>
        <taxon>Eukaryota</taxon>
        <taxon>Viridiplantae</taxon>
        <taxon>Streptophyta</taxon>
        <taxon>Embryophyta</taxon>
        <taxon>Tracheophyta</taxon>
        <taxon>Spermatophyta</taxon>
        <taxon>Magnoliopsida</taxon>
        <taxon>eudicotyledons</taxon>
        <taxon>Gunneridae</taxon>
        <taxon>Pentapetalae</taxon>
        <taxon>asterids</taxon>
        <taxon>lamiids</taxon>
        <taxon>Boraginales</taxon>
        <taxon>Boraginaceae</taxon>
        <taxon>Boraginoideae</taxon>
        <taxon>Lithospermeae</taxon>
        <taxon>Lithospermum</taxon>
    </lineage>
</organism>
<keyword evidence="3" id="KW-1185">Reference proteome</keyword>
<dbReference type="Pfam" id="PF00078">
    <property type="entry name" value="RVT_1"/>
    <property type="match status" value="1"/>
</dbReference>
<dbReference type="InterPro" id="IPR052343">
    <property type="entry name" value="Retrotransposon-Effector_Assoc"/>
</dbReference>
<accession>A0AAV3PNA1</accession>
<gene>
    <name evidence="2" type="ORF">LIER_11081</name>
</gene>
<feature type="domain" description="Reverse transcriptase" evidence="1">
    <location>
        <begin position="3"/>
        <end position="88"/>
    </location>
</feature>
<dbReference type="EMBL" id="BAABME010002022">
    <property type="protein sequence ID" value="GAA0152656.1"/>
    <property type="molecule type" value="Genomic_DNA"/>
</dbReference>
<evidence type="ECO:0000313" key="3">
    <source>
        <dbReference type="Proteomes" id="UP001454036"/>
    </source>
</evidence>
<protein>
    <recommendedName>
        <fullName evidence="1">Reverse transcriptase domain-containing protein</fullName>
    </recommendedName>
</protein>
<reference evidence="2 3" key="1">
    <citation type="submission" date="2024-01" db="EMBL/GenBank/DDBJ databases">
        <title>The complete chloroplast genome sequence of Lithospermum erythrorhizon: insights into the phylogenetic relationship among Boraginaceae species and the maternal lineages of purple gromwells.</title>
        <authorList>
            <person name="Okada T."/>
            <person name="Watanabe K."/>
        </authorList>
    </citation>
    <scope>NUCLEOTIDE SEQUENCE [LARGE SCALE GENOMIC DNA]</scope>
</reference>
<evidence type="ECO:0000313" key="2">
    <source>
        <dbReference type="EMBL" id="GAA0152656.1"/>
    </source>
</evidence>
<dbReference type="PANTHER" id="PTHR46890">
    <property type="entry name" value="NON-LTR RETROLELEMENT REVERSE TRANSCRIPTASE-LIKE PROTEIN-RELATED"/>
    <property type="match status" value="1"/>
</dbReference>
<sequence>MAQFRPISLCNTIAQIISKTLALRLKRYLPIVILESQSAFVPNRLITNNILLAYEAHHVLKSKKSGKEGFMSIKLDMLKAYGRIEWNFL</sequence>
<dbReference type="AlphaFoldDB" id="A0AAV3PNA1"/>
<evidence type="ECO:0000259" key="1">
    <source>
        <dbReference type="Pfam" id="PF00078"/>
    </source>
</evidence>
<dbReference type="Proteomes" id="UP001454036">
    <property type="component" value="Unassembled WGS sequence"/>
</dbReference>
<dbReference type="InterPro" id="IPR000477">
    <property type="entry name" value="RT_dom"/>
</dbReference>
<dbReference type="PANTHER" id="PTHR46890:SF48">
    <property type="entry name" value="RNA-DIRECTED DNA POLYMERASE"/>
    <property type="match status" value="1"/>
</dbReference>